<evidence type="ECO:0000259" key="5">
    <source>
        <dbReference type="SMART" id="SM01403"/>
    </source>
</evidence>
<dbReference type="Proteomes" id="UP000228684">
    <property type="component" value="Unassembled WGS sequence"/>
</dbReference>
<dbReference type="SUPFAM" id="SSF54999">
    <property type="entry name" value="Ribosomal protein S10"/>
    <property type="match status" value="1"/>
</dbReference>
<comment type="subunit">
    <text evidence="4">Part of the 30S ribosomal subunit.</text>
</comment>
<accession>A0ABX4MF59</accession>
<evidence type="ECO:0000313" key="6">
    <source>
        <dbReference type="EMBL" id="PIM95115.1"/>
    </source>
</evidence>
<name>A0ABX4MF59_9HYPH</name>
<dbReference type="PRINTS" id="PR00971">
    <property type="entry name" value="RIBOSOMALS10"/>
</dbReference>
<evidence type="ECO:0000313" key="7">
    <source>
        <dbReference type="Proteomes" id="UP000228684"/>
    </source>
</evidence>
<dbReference type="InterPro" id="IPR027486">
    <property type="entry name" value="Ribosomal_uS10_dom"/>
</dbReference>
<dbReference type="SMART" id="SM01403">
    <property type="entry name" value="Ribosomal_S10"/>
    <property type="match status" value="1"/>
</dbReference>
<evidence type="ECO:0000256" key="2">
    <source>
        <dbReference type="ARBA" id="ARBA00022980"/>
    </source>
</evidence>
<dbReference type="InterPro" id="IPR001848">
    <property type="entry name" value="Ribosomal_uS10"/>
</dbReference>
<comment type="function">
    <text evidence="4">Involved in the binding of tRNA to the ribosomes.</text>
</comment>
<comment type="caution">
    <text evidence="6">The sequence shown here is derived from an EMBL/GenBank/DDBJ whole genome shotgun (WGS) entry which is preliminary data.</text>
</comment>
<protein>
    <recommendedName>
        <fullName evidence="4">Small ribosomal subunit protein uS10</fullName>
    </recommendedName>
</protein>
<dbReference type="EMBL" id="NXGM01000095">
    <property type="protein sequence ID" value="PIM95115.1"/>
    <property type="molecule type" value="Genomic_DNA"/>
</dbReference>
<evidence type="ECO:0000256" key="4">
    <source>
        <dbReference type="HAMAP-Rule" id="MF_00508"/>
    </source>
</evidence>
<feature type="domain" description="Small ribosomal subunit protein uS10" evidence="5">
    <location>
        <begin position="4"/>
        <end position="99"/>
    </location>
</feature>
<reference evidence="6" key="1">
    <citation type="submission" date="2017-09" db="EMBL/GenBank/DDBJ databases">
        <authorList>
            <person name="Campbell M.A."/>
            <person name="Lukasik P."/>
            <person name="Simon C."/>
            <person name="McCutcheon J.P."/>
        </authorList>
    </citation>
    <scope>NUCLEOTIDE SEQUENCE [LARGE SCALE GENOMIC DNA]</scope>
    <source>
        <strain evidence="6">MAGNEO</strain>
    </source>
</reference>
<dbReference type="Pfam" id="PF00338">
    <property type="entry name" value="Ribosomal_S10"/>
    <property type="match status" value="1"/>
</dbReference>
<proteinExistence type="inferred from homology"/>
<dbReference type="Gene3D" id="3.30.70.600">
    <property type="entry name" value="Ribosomal protein S10 domain"/>
    <property type="match status" value="1"/>
</dbReference>
<sequence>MKFNVRSKSFNLLTLSSYIENILLVFRIKTNIKVTGIVSLPTKIKRFTINSSPHIDKKSRDQFEIRTYSKILTITGDFNEIFSSLIKISIPQGIYIGINITEGSSKNYINTKWN</sequence>
<organism evidence="6 7">
    <name type="scientific">Candidatus Hodgkinia cicadicola</name>
    <dbReference type="NCBI Taxonomy" id="573658"/>
    <lineage>
        <taxon>Bacteria</taxon>
        <taxon>Pseudomonadati</taxon>
        <taxon>Pseudomonadota</taxon>
        <taxon>Alphaproteobacteria</taxon>
        <taxon>Hyphomicrobiales</taxon>
        <taxon>Candidatus Hodgkinia</taxon>
    </lineage>
</organism>
<keyword evidence="2 4" id="KW-0689">Ribosomal protein</keyword>
<dbReference type="GO" id="GO:0005840">
    <property type="term" value="C:ribosome"/>
    <property type="evidence" value="ECO:0007669"/>
    <property type="project" value="UniProtKB-KW"/>
</dbReference>
<dbReference type="InterPro" id="IPR036838">
    <property type="entry name" value="Ribosomal_uS10_dom_sf"/>
</dbReference>
<keyword evidence="7" id="KW-1185">Reference proteome</keyword>
<evidence type="ECO:0000256" key="1">
    <source>
        <dbReference type="ARBA" id="ARBA00007102"/>
    </source>
</evidence>
<keyword evidence="3 4" id="KW-0687">Ribonucleoprotein</keyword>
<comment type="similarity">
    <text evidence="1 4">Belongs to the universal ribosomal protein uS10 family.</text>
</comment>
<dbReference type="HAMAP" id="MF_00508">
    <property type="entry name" value="Ribosomal_uS10"/>
    <property type="match status" value="1"/>
</dbReference>
<gene>
    <name evidence="4 6" type="primary">rpsJ</name>
    <name evidence="6" type="ORF">magneo_258</name>
</gene>
<dbReference type="NCBIfam" id="TIGR01049">
    <property type="entry name" value="rpsJ_bact"/>
    <property type="match status" value="1"/>
</dbReference>
<dbReference type="PANTHER" id="PTHR11700">
    <property type="entry name" value="30S RIBOSOMAL PROTEIN S10 FAMILY MEMBER"/>
    <property type="match status" value="1"/>
</dbReference>
<evidence type="ECO:0000256" key="3">
    <source>
        <dbReference type="ARBA" id="ARBA00023274"/>
    </source>
</evidence>